<dbReference type="AlphaFoldDB" id="A0A2H0DY57"/>
<comment type="similarity">
    <text evidence="4">Belongs to the PTH family.</text>
</comment>
<comment type="catalytic activity">
    <reaction evidence="4">
        <text>an N-acyl-L-alpha-aminoacyl-tRNA + H2O = an N-acyl-L-amino acid + a tRNA + H(+)</text>
        <dbReference type="Rhea" id="RHEA:54448"/>
        <dbReference type="Rhea" id="RHEA-COMP:10123"/>
        <dbReference type="Rhea" id="RHEA-COMP:13883"/>
        <dbReference type="ChEBI" id="CHEBI:15377"/>
        <dbReference type="ChEBI" id="CHEBI:15378"/>
        <dbReference type="ChEBI" id="CHEBI:59874"/>
        <dbReference type="ChEBI" id="CHEBI:78442"/>
        <dbReference type="ChEBI" id="CHEBI:138191"/>
        <dbReference type="EC" id="3.1.1.29"/>
    </reaction>
</comment>
<dbReference type="GO" id="GO:0006515">
    <property type="term" value="P:protein quality control for misfolded or incompletely synthesized proteins"/>
    <property type="evidence" value="ECO:0007669"/>
    <property type="project" value="UniProtKB-UniRule"/>
</dbReference>
<dbReference type="NCBIfam" id="TIGR00447">
    <property type="entry name" value="pth"/>
    <property type="match status" value="1"/>
</dbReference>
<dbReference type="InterPro" id="IPR001328">
    <property type="entry name" value="Pept_tRNA_hydro"/>
</dbReference>
<keyword evidence="3 4" id="KW-0694">RNA-binding</keyword>
<dbReference type="InterPro" id="IPR036416">
    <property type="entry name" value="Pept_tRNA_hydro_sf"/>
</dbReference>
<evidence type="ECO:0000256" key="3">
    <source>
        <dbReference type="ARBA" id="ARBA00022884"/>
    </source>
</evidence>
<dbReference type="Proteomes" id="UP000231276">
    <property type="component" value="Unassembled WGS sequence"/>
</dbReference>
<dbReference type="PANTHER" id="PTHR17224">
    <property type="entry name" value="PEPTIDYL-TRNA HYDROLASE"/>
    <property type="match status" value="1"/>
</dbReference>
<dbReference type="EMBL" id="PCTS01000002">
    <property type="protein sequence ID" value="PIP86808.1"/>
    <property type="molecule type" value="Genomic_DNA"/>
</dbReference>
<comment type="subunit">
    <text evidence="4">Monomer.</text>
</comment>
<evidence type="ECO:0000313" key="6">
    <source>
        <dbReference type="Proteomes" id="UP000231276"/>
    </source>
</evidence>
<dbReference type="SUPFAM" id="SSF53178">
    <property type="entry name" value="Peptidyl-tRNA hydrolase-like"/>
    <property type="match status" value="1"/>
</dbReference>
<accession>A0A2H0DY57</accession>
<comment type="function">
    <text evidence="4">Catalyzes the release of premature peptidyl moieties from peptidyl-tRNA molecules trapped in stalled 50S ribosomal subunits, and thus maintains levels of free tRNAs and 50S ribosomes.</text>
</comment>
<feature type="binding site" evidence="4">
    <location>
        <position position="14"/>
    </location>
    <ligand>
        <name>tRNA</name>
        <dbReference type="ChEBI" id="CHEBI:17843"/>
    </ligand>
</feature>
<sequence length="195" mass="21580">MFLIAGLGNPGEKYEKSRHNVGWIVLDRFAKDFSFGAYVKSAKNMGELSESRIGKEKVVILRPHTMMNNSGKAVSTLIKSKKAAQNLVVIHDDLDMPLGKFKIVYNRGSGGHKGVRSVKKALGTNEFLRIKVGISPSTLSGKVKKPKGEKAVLNFIIGEFKEAERKKIKKVAKDISEALRSIILDGRELAQTDWN</sequence>
<dbReference type="GO" id="GO:0004045">
    <property type="term" value="F:peptidyl-tRNA hydrolase activity"/>
    <property type="evidence" value="ECO:0007669"/>
    <property type="project" value="UniProtKB-UniRule"/>
</dbReference>
<dbReference type="EC" id="3.1.1.29" evidence="4"/>
<comment type="caution">
    <text evidence="4">Lacks conserved residue(s) required for the propagation of feature annotation.</text>
</comment>
<feature type="binding site" evidence="4">
    <location>
        <position position="66"/>
    </location>
    <ligand>
        <name>tRNA</name>
        <dbReference type="ChEBI" id="CHEBI:17843"/>
    </ligand>
</feature>
<reference evidence="5 6" key="1">
    <citation type="submission" date="2017-09" db="EMBL/GenBank/DDBJ databases">
        <title>Depth-based differentiation of microbial function through sediment-hosted aquifers and enrichment of novel symbionts in the deep terrestrial subsurface.</title>
        <authorList>
            <person name="Probst A.J."/>
            <person name="Ladd B."/>
            <person name="Jarett J.K."/>
            <person name="Geller-Mcgrath D.E."/>
            <person name="Sieber C.M."/>
            <person name="Emerson J.B."/>
            <person name="Anantharaman K."/>
            <person name="Thomas B.C."/>
            <person name="Malmstrom R."/>
            <person name="Stieglmeier M."/>
            <person name="Klingl A."/>
            <person name="Woyke T."/>
            <person name="Ryan C.M."/>
            <person name="Banfield J.F."/>
        </authorList>
    </citation>
    <scope>NUCLEOTIDE SEQUENCE [LARGE SCALE GENOMIC DNA]</scope>
    <source>
        <strain evidence="5">CG22_combo_CG10-13_8_21_14_all_43_18</strain>
    </source>
</reference>
<dbReference type="Pfam" id="PF01195">
    <property type="entry name" value="Pept_tRNA_hydro"/>
    <property type="match status" value="1"/>
</dbReference>
<organism evidence="5 6">
    <name type="scientific">Candidatus Campbellbacteria bacterium CG22_combo_CG10-13_8_21_14_all_43_18</name>
    <dbReference type="NCBI Taxonomy" id="1974530"/>
    <lineage>
        <taxon>Bacteria</taxon>
        <taxon>Candidatus Campbelliibacteriota</taxon>
    </lineage>
</organism>
<dbReference type="Gene3D" id="3.40.50.1470">
    <property type="entry name" value="Peptidyl-tRNA hydrolase"/>
    <property type="match status" value="1"/>
</dbReference>
<evidence type="ECO:0000313" key="5">
    <source>
        <dbReference type="EMBL" id="PIP86808.1"/>
    </source>
</evidence>
<evidence type="ECO:0000256" key="1">
    <source>
        <dbReference type="ARBA" id="ARBA00022555"/>
    </source>
</evidence>
<gene>
    <name evidence="4" type="primary">pth</name>
    <name evidence="5" type="ORF">COW82_00120</name>
</gene>
<feature type="binding site" evidence="4">
    <location>
        <position position="68"/>
    </location>
    <ligand>
        <name>tRNA</name>
        <dbReference type="ChEBI" id="CHEBI:17843"/>
    </ligand>
</feature>
<keyword evidence="2 4" id="KW-0378">Hydrolase</keyword>
<dbReference type="PANTHER" id="PTHR17224:SF1">
    <property type="entry name" value="PEPTIDYL-TRNA HYDROLASE"/>
    <property type="match status" value="1"/>
</dbReference>
<comment type="subcellular location">
    <subcellularLocation>
        <location evidence="4">Cytoplasm</location>
    </subcellularLocation>
</comment>
<feature type="active site" description="Proton acceptor" evidence="4">
    <location>
        <position position="19"/>
    </location>
</feature>
<protein>
    <recommendedName>
        <fullName evidence="4">Peptidyl-tRNA hydrolase</fullName>
        <shortName evidence="4">Pth</shortName>
        <ecNumber evidence="4">3.1.1.29</ecNumber>
    </recommendedName>
</protein>
<keyword evidence="4" id="KW-0963">Cytoplasm</keyword>
<comment type="caution">
    <text evidence="5">The sequence shown here is derived from an EMBL/GenBank/DDBJ whole genome shotgun (WGS) entry which is preliminary data.</text>
</comment>
<feature type="site" description="Stabilizes the basic form of H active site to accept a proton" evidence="4">
    <location>
        <position position="92"/>
    </location>
</feature>
<dbReference type="HAMAP" id="MF_00083">
    <property type="entry name" value="Pept_tRNA_hydro_bact"/>
    <property type="match status" value="1"/>
</dbReference>
<feature type="site" description="Discriminates between blocked and unblocked aminoacyl-tRNA" evidence="4">
    <location>
        <position position="9"/>
    </location>
</feature>
<dbReference type="GO" id="GO:0000049">
    <property type="term" value="F:tRNA binding"/>
    <property type="evidence" value="ECO:0007669"/>
    <property type="project" value="UniProtKB-UniRule"/>
</dbReference>
<keyword evidence="1 4" id="KW-0820">tRNA-binding</keyword>
<name>A0A2H0DY57_9BACT</name>
<dbReference type="CDD" id="cd00462">
    <property type="entry name" value="PTH"/>
    <property type="match status" value="1"/>
</dbReference>
<evidence type="ECO:0000256" key="4">
    <source>
        <dbReference type="HAMAP-Rule" id="MF_00083"/>
    </source>
</evidence>
<dbReference type="GO" id="GO:0005737">
    <property type="term" value="C:cytoplasm"/>
    <property type="evidence" value="ECO:0007669"/>
    <property type="project" value="UniProtKB-SubCell"/>
</dbReference>
<comment type="function">
    <text evidence="4">Hydrolyzes ribosome-free peptidyl-tRNAs (with 1 or more amino acids incorporated), which drop off the ribosome during protein synthesis, or as a result of ribosome stalling.</text>
</comment>
<dbReference type="GO" id="GO:0072344">
    <property type="term" value="P:rescue of stalled ribosome"/>
    <property type="evidence" value="ECO:0007669"/>
    <property type="project" value="UniProtKB-UniRule"/>
</dbReference>
<proteinExistence type="inferred from homology"/>
<evidence type="ECO:0000256" key="2">
    <source>
        <dbReference type="ARBA" id="ARBA00022801"/>
    </source>
</evidence>